<feature type="region of interest" description="Disordered" evidence="1">
    <location>
        <begin position="62"/>
        <end position="106"/>
    </location>
</feature>
<feature type="compositionally biased region" description="Basic and acidic residues" evidence="1">
    <location>
        <begin position="62"/>
        <end position="71"/>
    </location>
</feature>
<dbReference type="EMBL" id="JAQQWK010000003">
    <property type="protein sequence ID" value="KAK8044925.1"/>
    <property type="molecule type" value="Genomic_DNA"/>
</dbReference>
<gene>
    <name evidence="2" type="ORF">PG993_004949</name>
</gene>
<name>A0ABR1TE82_9PEZI</name>
<proteinExistence type="predicted"/>
<comment type="caution">
    <text evidence="2">The sequence shown here is derived from an EMBL/GenBank/DDBJ whole genome shotgun (WGS) entry which is preliminary data.</text>
</comment>
<accession>A0ABR1TE82</accession>
<evidence type="ECO:0000313" key="3">
    <source>
        <dbReference type="Proteomes" id="UP001444661"/>
    </source>
</evidence>
<dbReference type="Proteomes" id="UP001444661">
    <property type="component" value="Unassembled WGS sequence"/>
</dbReference>
<reference evidence="2 3" key="1">
    <citation type="submission" date="2023-01" db="EMBL/GenBank/DDBJ databases">
        <title>Analysis of 21 Apiospora genomes using comparative genomics revels a genus with tremendous synthesis potential of carbohydrate active enzymes and secondary metabolites.</title>
        <authorList>
            <person name="Sorensen T."/>
        </authorList>
    </citation>
    <scope>NUCLEOTIDE SEQUENCE [LARGE SCALE GENOMIC DNA]</scope>
    <source>
        <strain evidence="2 3">CBS 33761</strain>
    </source>
</reference>
<protein>
    <submittedName>
        <fullName evidence="2">Uncharacterized protein</fullName>
    </submittedName>
</protein>
<organism evidence="2 3">
    <name type="scientific">Apiospora rasikravindrae</name>
    <dbReference type="NCBI Taxonomy" id="990691"/>
    <lineage>
        <taxon>Eukaryota</taxon>
        <taxon>Fungi</taxon>
        <taxon>Dikarya</taxon>
        <taxon>Ascomycota</taxon>
        <taxon>Pezizomycotina</taxon>
        <taxon>Sordariomycetes</taxon>
        <taxon>Xylariomycetidae</taxon>
        <taxon>Amphisphaeriales</taxon>
        <taxon>Apiosporaceae</taxon>
        <taxon>Apiospora</taxon>
    </lineage>
</organism>
<keyword evidence="3" id="KW-1185">Reference proteome</keyword>
<evidence type="ECO:0000313" key="2">
    <source>
        <dbReference type="EMBL" id="KAK8044925.1"/>
    </source>
</evidence>
<sequence>MFTIGNAAANQAFNHSGVVVDPTIPQYKELAAKYNYVRDPLLSQAEDINFQDFIRRKIMEKAAKDARKKEKEEEEQDRAAPNGNNNGNAAVVPRGTTGEPKKKSRRSLKKALGFFFLFLNNSTI</sequence>
<feature type="compositionally biased region" description="Low complexity" evidence="1">
    <location>
        <begin position="79"/>
        <end position="93"/>
    </location>
</feature>
<evidence type="ECO:0000256" key="1">
    <source>
        <dbReference type="SAM" id="MobiDB-lite"/>
    </source>
</evidence>